<dbReference type="Proteomes" id="UP001364890">
    <property type="component" value="Unassembled WGS sequence"/>
</dbReference>
<keyword evidence="3" id="KW-1185">Reference proteome</keyword>
<evidence type="ECO:0000313" key="3">
    <source>
        <dbReference type="Proteomes" id="UP001364890"/>
    </source>
</evidence>
<accession>A0ABU8F348</accession>
<dbReference type="Pfam" id="PF01636">
    <property type="entry name" value="APH"/>
    <property type="match status" value="1"/>
</dbReference>
<dbReference type="Gene3D" id="3.90.1200.10">
    <property type="match status" value="1"/>
</dbReference>
<feature type="domain" description="Aminoglycoside phosphotransferase" evidence="1">
    <location>
        <begin position="11"/>
        <end position="192"/>
    </location>
</feature>
<protein>
    <submittedName>
        <fullName evidence="2">Phosphotransferase</fullName>
    </submittedName>
</protein>
<name>A0ABU8F348_9BACI</name>
<reference evidence="2 3" key="1">
    <citation type="submission" date="2024-01" db="EMBL/GenBank/DDBJ databases">
        <title>Seven novel Bacillus-like species.</title>
        <authorList>
            <person name="Liu G."/>
        </authorList>
    </citation>
    <scope>NUCLEOTIDE SEQUENCE [LARGE SCALE GENOMIC DNA]</scope>
    <source>
        <strain evidence="2 3">FJAT-51614</strain>
    </source>
</reference>
<dbReference type="RefSeq" id="WP_336496982.1">
    <property type="nucleotide sequence ID" value="NZ_JBAWSY010000003.1"/>
</dbReference>
<comment type="caution">
    <text evidence="2">The sequence shown here is derived from an EMBL/GenBank/DDBJ whole genome shotgun (WGS) entry which is preliminary data.</text>
</comment>
<dbReference type="InterPro" id="IPR011009">
    <property type="entry name" value="Kinase-like_dom_sf"/>
</dbReference>
<dbReference type="SUPFAM" id="SSF56112">
    <property type="entry name" value="Protein kinase-like (PK-like)"/>
    <property type="match status" value="1"/>
</dbReference>
<dbReference type="EMBL" id="JBAWSY010000003">
    <property type="protein sequence ID" value="MEI4769431.1"/>
    <property type="molecule type" value="Genomic_DNA"/>
</dbReference>
<evidence type="ECO:0000313" key="2">
    <source>
        <dbReference type="EMBL" id="MEI4769431.1"/>
    </source>
</evidence>
<organism evidence="2 3">
    <name type="scientific">Psychrobacillus mangrovi</name>
    <dbReference type="NCBI Taxonomy" id="3117745"/>
    <lineage>
        <taxon>Bacteria</taxon>
        <taxon>Bacillati</taxon>
        <taxon>Bacillota</taxon>
        <taxon>Bacilli</taxon>
        <taxon>Bacillales</taxon>
        <taxon>Bacillaceae</taxon>
        <taxon>Psychrobacillus</taxon>
    </lineage>
</organism>
<gene>
    <name evidence="2" type="ORF">WAX74_07200</name>
</gene>
<proteinExistence type="predicted"/>
<sequence length="282" mass="33830">MSNYIRQIKKNVWKWENENGLFSVKKYPTVEHAEKIRIIHQKLQQIDKSFVLPVLESAQEDFIIQPWFKGTHPVDYGTKMDRLEVFSLLEQLHDTNKSINWDNQNLLQPFDLYAKWQNRSLKMKEISYFVEFYLGEKKTRMLLHLGDIALKNMQLFNKQDNTILHGDVVHHNFLSNEKAYKIIDFDLAVIGPKEMEEILWMHRVLPAINYDIFLLISEFPMLEKVASKHKEALMYPNELYREWLYAYALPMERKQKFIDQLIPYTNKALTEWPKLCYNLSRL</sequence>
<dbReference type="InterPro" id="IPR002575">
    <property type="entry name" value="Aminoglycoside_PTrfase"/>
</dbReference>
<evidence type="ECO:0000259" key="1">
    <source>
        <dbReference type="Pfam" id="PF01636"/>
    </source>
</evidence>